<name>G5EGR2_CAEEL</name>
<dbReference type="FunCoup" id="G5EGR2">
    <property type="interactions" value="37"/>
</dbReference>
<evidence type="ECO:0000313" key="8">
    <source>
        <dbReference type="WormBase" id="F41D3.5"/>
    </source>
</evidence>
<evidence type="ECO:0000259" key="3">
    <source>
        <dbReference type="Pfam" id="PF19040"/>
    </source>
</evidence>
<feature type="transmembrane region" description="Helical" evidence="1">
    <location>
        <begin position="36"/>
        <end position="58"/>
    </location>
</feature>
<evidence type="ECO:0000259" key="2">
    <source>
        <dbReference type="Pfam" id="PF01757"/>
    </source>
</evidence>
<dbReference type="AGR" id="WB:WBGene00009615"/>
<reference evidence="4" key="3">
    <citation type="submission" date="2024-10" db="EMBL/GenBank/DDBJ databases">
        <authorList>
            <consortium name="WormBase Consortium"/>
            <person name="WormBase"/>
        </authorList>
    </citation>
    <scope>NUCLEOTIDE SEQUENCE</scope>
    <source>
        <strain evidence="4">Bristol N2</strain>
    </source>
</reference>
<feature type="transmembrane region" description="Helical" evidence="1">
    <location>
        <begin position="329"/>
        <end position="348"/>
    </location>
</feature>
<dbReference type="AGR" id="WB:WBGene00009610"/>
<dbReference type="EMBL" id="BX284601">
    <property type="protein sequence ID" value="CAB04376.2"/>
    <property type="molecule type" value="Genomic_DNA"/>
</dbReference>
<dbReference type="Pfam" id="PF01757">
    <property type="entry name" value="Acyl_transf_3"/>
    <property type="match status" value="1"/>
</dbReference>
<dbReference type="InterPro" id="IPR050879">
    <property type="entry name" value="Acyltransferase_3"/>
</dbReference>
<dbReference type="WormBase" id="F41D3.10">
    <property type="protein sequence ID" value="CE25881"/>
    <property type="gene ID" value="WBGene00009615"/>
    <property type="gene designation" value="oac-25"/>
</dbReference>
<feature type="domain" description="Acyltransferase 3" evidence="2">
    <location>
        <begin position="11"/>
        <end position="343"/>
    </location>
</feature>
<keyword evidence="1" id="KW-0812">Transmembrane</keyword>
<evidence type="ECO:0000313" key="7">
    <source>
        <dbReference type="WormBase" id="F41D3.10"/>
    </source>
</evidence>
<dbReference type="EMBL" id="BX284601">
    <property type="protein sequence ID" value="CAB04381.2"/>
    <property type="molecule type" value="Genomic_DNA"/>
</dbReference>
<feature type="transmembrane region" description="Helical" evidence="1">
    <location>
        <begin position="12"/>
        <end position="30"/>
    </location>
</feature>
<gene>
    <name evidence="4 7" type="primary">oac-25</name>
    <name evidence="5 8" type="synonym">oac-28</name>
    <name evidence="4" type="ORF">CELE_F41D3.10</name>
    <name evidence="5" type="ORF">CELE_F41D3.5</name>
    <name evidence="7" type="ORF">F41D3.10</name>
    <name evidence="8" type="ORF">F41D3.5</name>
</gene>
<organism evidence="4 6">
    <name type="scientific">Caenorhabditis elegans</name>
    <dbReference type="NCBI Taxonomy" id="6239"/>
    <lineage>
        <taxon>Eukaryota</taxon>
        <taxon>Metazoa</taxon>
        <taxon>Ecdysozoa</taxon>
        <taxon>Nematoda</taxon>
        <taxon>Chromadorea</taxon>
        <taxon>Rhabditida</taxon>
        <taxon>Rhabditina</taxon>
        <taxon>Rhabditomorpha</taxon>
        <taxon>Rhabditoidea</taxon>
        <taxon>Rhabditidae</taxon>
        <taxon>Peloderinae</taxon>
        <taxon>Caenorhabditis</taxon>
    </lineage>
</organism>
<evidence type="ECO:0000256" key="1">
    <source>
        <dbReference type="SAM" id="Phobius"/>
    </source>
</evidence>
<dbReference type="PANTHER" id="PTHR23028">
    <property type="entry name" value="ACETYLTRANSFERASE"/>
    <property type="match status" value="1"/>
</dbReference>
<dbReference type="PIR" id="T22067">
    <property type="entry name" value="T22067"/>
</dbReference>
<proteinExistence type="predicted"/>
<accession>G5EGR2</accession>
<feature type="transmembrane region" description="Helical" evidence="1">
    <location>
        <begin position="298"/>
        <end position="317"/>
    </location>
</feature>
<dbReference type="PaxDb" id="6239-F41D3.10"/>
<evidence type="ECO:0000313" key="5">
    <source>
        <dbReference type="EMBL" id="CAB04381.2"/>
    </source>
</evidence>
<keyword evidence="1" id="KW-0472">Membrane</keyword>
<dbReference type="KEGG" id="cel:CELE_F41D3.5"/>
<dbReference type="GO" id="GO:0016747">
    <property type="term" value="F:acyltransferase activity, transferring groups other than amino-acyl groups"/>
    <property type="evidence" value="ECO:0007669"/>
    <property type="project" value="InterPro"/>
</dbReference>
<reference evidence="4" key="2">
    <citation type="submission" date="2003-03" db="EMBL/GenBank/DDBJ databases">
        <authorList>
            <person name="Sulson J.E."/>
            <person name="Waterston R."/>
        </authorList>
    </citation>
    <scope>NUCLEOTIDE SEQUENCE</scope>
    <source>
        <strain evidence="4">Bristol N2</strain>
    </source>
</reference>
<dbReference type="GeneID" id="185605"/>
<reference evidence="4 6" key="1">
    <citation type="journal article" date="1998" name="Science">
        <title>Genome sequence of the nematode C. elegans: a platform for investigating biology.</title>
        <authorList>
            <consortium name="The C. elegans sequencing consortium"/>
            <person name="Sulson J.E."/>
            <person name="Waterston R."/>
        </authorList>
    </citation>
    <scope>NUCLEOTIDE SEQUENCE [LARGE SCALE GENOMIC DNA]</scope>
    <source>
        <strain evidence="4 6">Bristol N2</strain>
    </source>
</reference>
<feature type="transmembrane region" description="Helical" evidence="1">
    <location>
        <begin position="271"/>
        <end position="286"/>
    </location>
</feature>
<feature type="transmembrane region" description="Helical" evidence="1">
    <location>
        <begin position="248"/>
        <end position="265"/>
    </location>
</feature>
<keyword evidence="6" id="KW-1185">Reference proteome</keyword>
<protein>
    <submittedName>
        <fullName evidence="4">Acyl_transf_3 domain-containing protein</fullName>
    </submittedName>
</protein>
<dbReference type="WormBase" id="F41D3.5">
    <property type="protein sequence ID" value="CE25881"/>
    <property type="gene ID" value="WBGene00009610"/>
    <property type="gene designation" value="oac-28"/>
</dbReference>
<dbReference type="RefSeq" id="NP_493094.1">
    <property type="nucleotide sequence ID" value="NM_060693.1"/>
</dbReference>
<dbReference type="eggNOG" id="ENOG502SGA9">
    <property type="taxonomic scope" value="Eukaryota"/>
</dbReference>
<keyword evidence="1" id="KW-1133">Transmembrane helix</keyword>
<dbReference type="AlphaFoldDB" id="G5EGR2"/>
<dbReference type="CTD" id="185605"/>
<feature type="transmembrane region" description="Helical" evidence="1">
    <location>
        <begin position="168"/>
        <end position="184"/>
    </location>
</feature>
<feature type="transmembrane region" description="Helical" evidence="1">
    <location>
        <begin position="137"/>
        <end position="161"/>
    </location>
</feature>
<dbReference type="InterPro" id="IPR002656">
    <property type="entry name" value="Acyl_transf_3_dom"/>
</dbReference>
<evidence type="ECO:0000313" key="6">
    <source>
        <dbReference type="Proteomes" id="UP000001940"/>
    </source>
</evidence>
<dbReference type="Proteomes" id="UP000001940">
    <property type="component" value="Chromosome I"/>
</dbReference>
<dbReference type="GO" id="GO:0000271">
    <property type="term" value="P:polysaccharide biosynthetic process"/>
    <property type="evidence" value="ECO:0000318"/>
    <property type="project" value="GO_Central"/>
</dbReference>
<dbReference type="KEGG" id="cel:CELE_F41D3.10"/>
<evidence type="ECO:0000313" key="4">
    <source>
        <dbReference type="EMBL" id="CAB04376.2"/>
    </source>
</evidence>
<feature type="domain" description="SGNH" evidence="3">
    <location>
        <begin position="428"/>
        <end position="667"/>
    </location>
</feature>
<dbReference type="HOGENOM" id="CLU_005679_12_1_1"/>
<feature type="transmembrane region" description="Helical" evidence="1">
    <location>
        <begin position="79"/>
        <end position="97"/>
    </location>
</feature>
<dbReference type="GO" id="GO:0016020">
    <property type="term" value="C:membrane"/>
    <property type="evidence" value="ECO:0000318"/>
    <property type="project" value="GO_Central"/>
</dbReference>
<dbReference type="RefSeq" id="NP_493098.1">
    <property type="nucleotide sequence ID" value="NM_060697.3"/>
</dbReference>
<dbReference type="OrthoDB" id="69175at2759"/>
<dbReference type="CTD" id="185610"/>
<feature type="transmembrane region" description="Helical" evidence="1">
    <location>
        <begin position="196"/>
        <end position="215"/>
    </location>
</feature>
<sequence>MSEASKPKRLDLQGLRGLAILAVLGFHFYPAQFPNGYLGVDQFFVLSGFLMCMLLKRAESDSTCTLITLFYSKRFKRILPLYLLIILLSMISLYTIFPDTSIETNQKSATRAMLFVSNAPTSAQDNYFSMLTKAIDIFTHTWSLSVEAQFYCLVPFIFLIATRLSAKLQLAYYAILGLCSYAFFCFTPDNTSFNSVFARIWQFLIGMIVFQLGILNRSEVEGDVEEYKLIVDKEENIPDAEKSHSVNYVSYLPLFSIIFINALPYTLSTDFVRPFVTLVTGFLMMISENNMLLSNKGLAYIGNISYSLYLIHWPVYAYWKLTCEGDQNLLIIALLSSIVLAVIVHEFFEKWYLKLCSTSIGLVTVLLILLNVFLINKEHFKMGPKEKEEVEKNVALNYDDAILKNHQWDLNDQQSICVSYCNYEAYAPLGWCNHTSLSPSGKYKISVIGNSWAANHGAMVHEECGSKANTILQGSMASCEVLYPSLVKGMVCQDYVDDFQKRMKAENPDYLFIITRYISVGEPFPANITSFDLDPIYQTMKNLLFGLLASTKLKIYILDAIPRHNVNNTKFIAEWVKEGVNLVEIDKRLGLMEDQLTDGASYEMARRRYAALVKDCDGRCVLVDYKPVFYNSTIKSYRIFDNSGYSYLTTPKHLTPRGLEHVRHVWKDVCATL</sequence>
<dbReference type="PIR" id="T22072">
    <property type="entry name" value="T22072"/>
</dbReference>
<dbReference type="GeneID" id="185610"/>
<feature type="transmembrane region" description="Helical" evidence="1">
    <location>
        <begin position="355"/>
        <end position="375"/>
    </location>
</feature>
<dbReference type="Pfam" id="PF19040">
    <property type="entry name" value="SGNH"/>
    <property type="match status" value="1"/>
</dbReference>
<dbReference type="InterPro" id="IPR043968">
    <property type="entry name" value="SGNH"/>
</dbReference>
<dbReference type="PANTHER" id="PTHR23028:SF124">
    <property type="entry name" value="ACYL_TRANSF_3 DOMAIN-CONTAINING PROTEIN-RELATED"/>
    <property type="match status" value="1"/>
</dbReference>